<dbReference type="InterPro" id="IPR036249">
    <property type="entry name" value="Thioredoxin-like_sf"/>
</dbReference>
<reference evidence="1 2" key="1">
    <citation type="journal article" date="2017" name="Int. J. Syst. Evol. Microbiol.">
        <title>Aquarickettsiella crustaci n. gen. n. sp. (Gammaproteobacteria: Legionellales: Coxiellaceae); a bacterial pathogen of the freshwater crustacean: Gammarus fossarum (Malacostraca: Amphipoda).</title>
        <authorList>
            <person name="Bojko J."/>
            <person name="Dunn A.M."/>
            <person name="Stebbing P.D."/>
            <person name="Van Aerle R."/>
            <person name="Bacela-Spychalska K."/>
            <person name="Bean T.P."/>
            <person name="Stentiford G.D."/>
        </authorList>
    </citation>
    <scope>NUCLEOTIDE SEQUENCE [LARGE SCALE GENOMIC DNA]</scope>
    <source>
        <strain evidence="1">RA15029</strain>
    </source>
</reference>
<gene>
    <name evidence="1" type="ORF">CFE62_004745</name>
</gene>
<sequence length="199" mass="23255">MNTKKQQKPLFILLGLLILFLSPLILAIILYLNKPIYLHHKTTNKGQLIDSLANFNALDKTTLYQPRSAFIKQKKYWLLFYLARSPCRDLCQKNLHLMHQIHIALGKNSAQEKYALVQVAHSKDRIQNEHRQQDPHLLNYFISDKEFHKFFSVSRFKQSAEGYYLVDPLGRIILYYPPHARGEAIYQDLSHLLAHLTTG</sequence>
<name>A0A370CIH1_9COXI</name>
<evidence type="ECO:0000313" key="1">
    <source>
        <dbReference type="EMBL" id="RDH40244.1"/>
    </source>
</evidence>
<organism evidence="1 2">
    <name type="scientific">Candidatus Aquirickettsiella gammari</name>
    <dbReference type="NCBI Taxonomy" id="2016198"/>
    <lineage>
        <taxon>Bacteria</taxon>
        <taxon>Pseudomonadati</taxon>
        <taxon>Pseudomonadota</taxon>
        <taxon>Gammaproteobacteria</taxon>
        <taxon>Legionellales</taxon>
        <taxon>Coxiellaceae</taxon>
        <taxon>Candidatus Aquirickettsiella</taxon>
    </lineage>
</organism>
<dbReference type="Gene3D" id="3.40.30.10">
    <property type="entry name" value="Glutaredoxin"/>
    <property type="match status" value="1"/>
</dbReference>
<keyword evidence="2" id="KW-1185">Reference proteome</keyword>
<protein>
    <recommendedName>
        <fullName evidence="3">Thioredoxin domain-containing protein</fullName>
    </recommendedName>
</protein>
<evidence type="ECO:0000313" key="2">
    <source>
        <dbReference type="Proteomes" id="UP000226429"/>
    </source>
</evidence>
<dbReference type="EMBL" id="NMOS02000012">
    <property type="protein sequence ID" value="RDH40244.1"/>
    <property type="molecule type" value="Genomic_DNA"/>
</dbReference>
<evidence type="ECO:0008006" key="3">
    <source>
        <dbReference type="Google" id="ProtNLM"/>
    </source>
</evidence>
<reference evidence="1 2" key="2">
    <citation type="journal article" date="2018" name="J. Invertebr. Pathol.">
        <title>'Candidatus Aquirickettsiella gammari' (Gammaproteobacteria: Legionellales: Coxiellaceae): A bacterial pathogen of the freshwater crustacean Gammarus fossarum (Malacostraca: Amphipoda).</title>
        <authorList>
            <person name="Bojko J."/>
            <person name="Dunn A.M."/>
            <person name="Stebbing P.D."/>
            <person name="van Aerle R."/>
            <person name="Bacela-Spychalska K."/>
            <person name="Bean T.P."/>
            <person name="Urrutia A."/>
            <person name="Stentiford G.D."/>
        </authorList>
    </citation>
    <scope>NUCLEOTIDE SEQUENCE [LARGE SCALE GENOMIC DNA]</scope>
    <source>
        <strain evidence="1">RA15029</strain>
    </source>
</reference>
<comment type="caution">
    <text evidence="1">The sequence shown here is derived from an EMBL/GenBank/DDBJ whole genome shotgun (WGS) entry which is preliminary data.</text>
</comment>
<dbReference type="SUPFAM" id="SSF52833">
    <property type="entry name" value="Thioredoxin-like"/>
    <property type="match status" value="1"/>
</dbReference>
<dbReference type="Proteomes" id="UP000226429">
    <property type="component" value="Unassembled WGS sequence"/>
</dbReference>
<dbReference type="AlphaFoldDB" id="A0A370CIH1"/>
<accession>A0A370CIH1</accession>
<proteinExistence type="predicted"/>